<evidence type="ECO:0000313" key="1">
    <source>
        <dbReference type="EMBL" id="KAB0506489.1"/>
    </source>
</evidence>
<protein>
    <submittedName>
        <fullName evidence="1">Uncharacterized protein</fullName>
    </submittedName>
</protein>
<dbReference type="Proteomes" id="UP000434925">
    <property type="component" value="Unassembled WGS sequence"/>
</dbReference>
<comment type="caution">
    <text evidence="1">The sequence shown here is derived from an EMBL/GenBank/DDBJ whole genome shotgun (WGS) entry which is preliminary data.</text>
</comment>
<accession>A0A7V7P6M1</accession>
<gene>
    <name evidence="1" type="ORF">F7R14_07400</name>
</gene>
<dbReference type="EMBL" id="VZPO01000003">
    <property type="protein sequence ID" value="KAB0506489.1"/>
    <property type="molecule type" value="Genomic_DNA"/>
</dbReference>
<organism evidence="1 2">
    <name type="scientific">Pseudomonas lini</name>
    <dbReference type="NCBI Taxonomy" id="163011"/>
    <lineage>
        <taxon>Bacteria</taxon>
        <taxon>Pseudomonadati</taxon>
        <taxon>Pseudomonadota</taxon>
        <taxon>Gammaproteobacteria</taxon>
        <taxon>Pseudomonadales</taxon>
        <taxon>Pseudomonadaceae</taxon>
        <taxon>Pseudomonas</taxon>
    </lineage>
</organism>
<evidence type="ECO:0000313" key="2">
    <source>
        <dbReference type="Proteomes" id="UP000434925"/>
    </source>
</evidence>
<reference evidence="1 2" key="1">
    <citation type="submission" date="2019-09" db="EMBL/GenBank/DDBJ databases">
        <title>Draft genome sequences of 48 bacterial type strains from the CCUG.</title>
        <authorList>
            <person name="Tunovic T."/>
            <person name="Pineiro-Iglesias B."/>
            <person name="Unosson C."/>
            <person name="Inganas E."/>
            <person name="Ohlen M."/>
            <person name="Cardew S."/>
            <person name="Jensie-Markopoulos S."/>
            <person name="Salva-Serra F."/>
            <person name="Jaen-Luchoro D."/>
            <person name="Karlsson R."/>
            <person name="Svensson-Stadler L."/>
            <person name="Chun J."/>
            <person name="Moore E."/>
        </authorList>
    </citation>
    <scope>NUCLEOTIDE SEQUENCE [LARGE SCALE GENOMIC DNA]</scope>
    <source>
        <strain evidence="1 2">CCUG 51522</strain>
    </source>
</reference>
<proteinExistence type="predicted"/>
<sequence>MNHGFRLMGLL</sequence>
<name>A0A7V7P6M1_9PSED</name>